<evidence type="ECO:0000313" key="3">
    <source>
        <dbReference type="Proteomes" id="UP000664601"/>
    </source>
</evidence>
<comment type="caution">
    <text evidence="2">The sequence shown here is derived from an EMBL/GenBank/DDBJ whole genome shotgun (WGS) entry which is preliminary data.</text>
</comment>
<evidence type="ECO:0000256" key="1">
    <source>
        <dbReference type="SAM" id="Phobius"/>
    </source>
</evidence>
<gene>
    <name evidence="2" type="ORF">JZO70_17265</name>
</gene>
<dbReference type="Proteomes" id="UP000664601">
    <property type="component" value="Unassembled WGS sequence"/>
</dbReference>
<protein>
    <recommendedName>
        <fullName evidence="4">DUF1700 domain-containing protein</fullName>
    </recommendedName>
</protein>
<organism evidence="2 3">
    <name type="scientific">Candidatus Enterococcus moelleringii</name>
    <dbReference type="NCBI Taxonomy" id="2815325"/>
    <lineage>
        <taxon>Bacteria</taxon>
        <taxon>Bacillati</taxon>
        <taxon>Bacillota</taxon>
        <taxon>Bacilli</taxon>
        <taxon>Lactobacillales</taxon>
        <taxon>Enterococcaceae</taxon>
        <taxon>Enterococcus</taxon>
    </lineage>
</organism>
<dbReference type="NCBIfam" id="NF038403">
    <property type="entry name" value="perm_prefix_1"/>
    <property type="match status" value="1"/>
</dbReference>
<dbReference type="EMBL" id="JAFREM010000028">
    <property type="protein sequence ID" value="MBO1307928.1"/>
    <property type="molecule type" value="Genomic_DNA"/>
</dbReference>
<keyword evidence="1" id="KW-0472">Membrane</keyword>
<keyword evidence="1" id="KW-0812">Transmembrane</keyword>
<dbReference type="RefSeq" id="WP_207674914.1">
    <property type="nucleotide sequence ID" value="NZ_JAFREM010000028.1"/>
</dbReference>
<evidence type="ECO:0008006" key="4">
    <source>
        <dbReference type="Google" id="ProtNLM"/>
    </source>
</evidence>
<name>A0ABS3LE64_9ENTE</name>
<dbReference type="Pfam" id="PF22564">
    <property type="entry name" value="HAAS"/>
    <property type="match status" value="1"/>
</dbReference>
<accession>A0ABS3LE64</accession>
<sequence>MDTKDYLKKLSKQISVTSARKEILQEYANHIEDHKEALMKRGLSEEAALTEVLQQLGNPVSTGRQLNKIHRRGIEWRMTGYFLLCASLINLVPYFFGYGRTSASAPDFILYAIFGILAASGFFLSFIEKYTDSDLFYAWAENWDGGGLSNSGLILAIAIFPITGSFQFKLFWIVLIAVLLTMQRYIIAVFRDRKEQRLLWEIGVAATDISYKGTGVVGGKKIRLKSSSEVIKKDTPFIIVGLEGFKPIAIAI</sequence>
<evidence type="ECO:0000313" key="2">
    <source>
        <dbReference type="EMBL" id="MBO1307928.1"/>
    </source>
</evidence>
<keyword evidence="3" id="KW-1185">Reference proteome</keyword>
<proteinExistence type="predicted"/>
<feature type="transmembrane region" description="Helical" evidence="1">
    <location>
        <begin position="108"/>
        <end position="127"/>
    </location>
</feature>
<feature type="transmembrane region" description="Helical" evidence="1">
    <location>
        <begin position="170"/>
        <end position="190"/>
    </location>
</feature>
<feature type="transmembrane region" description="Helical" evidence="1">
    <location>
        <begin position="147"/>
        <end position="164"/>
    </location>
</feature>
<feature type="transmembrane region" description="Helical" evidence="1">
    <location>
        <begin position="78"/>
        <end position="96"/>
    </location>
</feature>
<keyword evidence="1" id="KW-1133">Transmembrane helix</keyword>
<reference evidence="2 3" key="1">
    <citation type="submission" date="2021-03" db="EMBL/GenBank/DDBJ databases">
        <title>Enterococcal diversity collection.</title>
        <authorList>
            <person name="Gilmore M.S."/>
            <person name="Schwartzman J."/>
            <person name="Van Tyne D."/>
            <person name="Martin M."/>
            <person name="Earl A.M."/>
            <person name="Manson A.L."/>
            <person name="Straub T."/>
            <person name="Salamzade R."/>
            <person name="Saavedra J."/>
            <person name="Lebreton F."/>
            <person name="Prichula J."/>
            <person name="Schaufler K."/>
            <person name="Gaca A."/>
            <person name="Sgardioli B."/>
            <person name="Wagenaar J."/>
            <person name="Strong T."/>
        </authorList>
    </citation>
    <scope>NUCLEOTIDE SEQUENCE [LARGE SCALE GENOMIC DNA]</scope>
    <source>
        <strain evidence="2 3">669A</strain>
    </source>
</reference>
<dbReference type="InterPro" id="IPR047928">
    <property type="entry name" value="Perm_prefix_1"/>
</dbReference>